<gene>
    <name evidence="4" type="ORF">G8O29_07710</name>
</gene>
<dbReference type="InterPro" id="IPR019752">
    <property type="entry name" value="Pyrv/ketoisovalerate_OxRed_cat"/>
</dbReference>
<accession>A0ABX0G5T8</accession>
<dbReference type="Proteomes" id="UP001515660">
    <property type="component" value="Unassembled WGS sequence"/>
</dbReference>
<evidence type="ECO:0000313" key="4">
    <source>
        <dbReference type="EMBL" id="NHB76628.1"/>
    </source>
</evidence>
<feature type="domain" description="DUF6537" evidence="3">
    <location>
        <begin position="266"/>
        <end position="477"/>
    </location>
</feature>
<dbReference type="InterPro" id="IPR052198">
    <property type="entry name" value="IorB_Oxidoreductase"/>
</dbReference>
<comment type="caution">
    <text evidence="4">The sequence shown here is derived from an EMBL/GenBank/DDBJ whole genome shotgun (WGS) entry which is preliminary data.</text>
</comment>
<dbReference type="RefSeq" id="WP_166402660.1">
    <property type="nucleotide sequence ID" value="NZ_JAANHS010000004.1"/>
</dbReference>
<keyword evidence="5" id="KW-1185">Reference proteome</keyword>
<dbReference type="EMBL" id="JAANHS010000004">
    <property type="protein sequence ID" value="NHB76628.1"/>
    <property type="molecule type" value="Genomic_DNA"/>
</dbReference>
<feature type="domain" description="Pyruvate/ketoisovalerate oxidoreductase catalytic" evidence="2">
    <location>
        <begin position="32"/>
        <end position="219"/>
    </location>
</feature>
<dbReference type="InterPro" id="IPR002869">
    <property type="entry name" value="Pyrv_flavodox_OxRed_cen"/>
</dbReference>
<organism evidence="4 5">
    <name type="scientific">Rhodobacter calidifons</name>
    <dbReference type="NCBI Taxonomy" id="2715277"/>
    <lineage>
        <taxon>Bacteria</taxon>
        <taxon>Pseudomonadati</taxon>
        <taxon>Pseudomonadota</taxon>
        <taxon>Alphaproteobacteria</taxon>
        <taxon>Rhodobacterales</taxon>
        <taxon>Rhodobacter group</taxon>
        <taxon>Rhodobacter</taxon>
    </lineage>
</organism>
<dbReference type="Pfam" id="PF01558">
    <property type="entry name" value="POR"/>
    <property type="match status" value="1"/>
</dbReference>
<name>A0ABX0G5T8_9RHOB</name>
<dbReference type="Pfam" id="PF20169">
    <property type="entry name" value="DUF6537"/>
    <property type="match status" value="1"/>
</dbReference>
<proteinExistence type="predicted"/>
<dbReference type="SUPFAM" id="SSF53323">
    <property type="entry name" value="Pyruvate-ferredoxin oxidoreductase, PFOR, domain III"/>
    <property type="match status" value="1"/>
</dbReference>
<evidence type="ECO:0000256" key="1">
    <source>
        <dbReference type="ARBA" id="ARBA00023002"/>
    </source>
</evidence>
<dbReference type="PANTHER" id="PTHR43854:SF1">
    <property type="entry name" value="INDOLEPYRUVATE OXIDOREDUCTASE SUBUNIT IORB"/>
    <property type="match status" value="1"/>
</dbReference>
<dbReference type="InterPro" id="IPR046667">
    <property type="entry name" value="DUF6537"/>
</dbReference>
<evidence type="ECO:0000259" key="3">
    <source>
        <dbReference type="Pfam" id="PF20169"/>
    </source>
</evidence>
<dbReference type="PANTHER" id="PTHR43854">
    <property type="entry name" value="INDOLEPYRUVATE OXIDOREDUCTASE SUBUNIT IORB"/>
    <property type="match status" value="1"/>
</dbReference>
<evidence type="ECO:0000313" key="5">
    <source>
        <dbReference type="Proteomes" id="UP001515660"/>
    </source>
</evidence>
<evidence type="ECO:0000259" key="2">
    <source>
        <dbReference type="Pfam" id="PF01558"/>
    </source>
</evidence>
<protein>
    <submittedName>
        <fullName evidence="4">Indolepyruvate oxidoreductase subunit beta family protein</fullName>
    </submittedName>
</protein>
<sequence>MTLRETIGLEPDARQTDPRLSGIIKLAILAVGGQGGGVLTGWIEDLARAQGYAAQATSVAGVSQRTGATVYYVEMAPLRPGDPVPVFSLMPAPGDVDIMITAEMMEAGRAIIRGFVTPDRTTLITSTHRALAVSEKMVPGDGIASSEEVMAAAGIAARRVIAADFDALAIQSGSVISASLFGALAGAGVLPFPREAFETAIKAGGKGAEASLRAFGEAFDVAANPASEAAPAAQSRPEPKAQGPARLIAEWERLAARASALPAPVAELALPGLRKVVEFQDAAYGAEYLDRLGGVLAQDDAANGWALSRESAKYIANAMAYDDIIRVADLKTCARRFDRIRSEMGVNKANVLHLTEFFHPRAAEIVGLFPARLGARLEADPKWMARLTRWFDRGRRLRTDRLPAFLTLHILGGLKGWRRRTLRHAQEQAHLDRWLQTALSEVARNYDLAVELIRCRRLIKGYSDTHARGHSKFDRVLAATARIAARKDAADWCRRLREAALQDEEGKALDGAIRTIDSFA</sequence>
<keyword evidence="1" id="KW-0560">Oxidoreductase</keyword>
<dbReference type="Gene3D" id="3.40.920.10">
    <property type="entry name" value="Pyruvate-ferredoxin oxidoreductase, PFOR, domain III"/>
    <property type="match status" value="1"/>
</dbReference>
<dbReference type="NCBIfam" id="NF006179">
    <property type="entry name" value="PRK08312.1"/>
    <property type="match status" value="1"/>
</dbReference>
<reference evidence="4 5" key="1">
    <citation type="journal article" date="2022" name="Microorganisms">
        <title>Genome Sequence and Characterization of a Xanthorhodopsin-Containing, Aerobic Anoxygenic Phototrophic Rhodobacter Species, Isolated from Mesophilic Conditions at Yellowstone National Park.</title>
        <authorList>
            <person name="Kyndt J.A."/>
            <person name="Robertson S."/>
            <person name="Shoffstall I.B."/>
            <person name="Ramaley R.F."/>
            <person name="Meyer T.E."/>
        </authorList>
    </citation>
    <scope>NUCLEOTIDE SEQUENCE [LARGE SCALE GENOMIC DNA]</scope>
    <source>
        <strain evidence="4 5">M37P</strain>
    </source>
</reference>